<evidence type="ECO:0000313" key="2">
    <source>
        <dbReference type="EMBL" id="ACL96953.1"/>
    </source>
</evidence>
<dbReference type="SMR" id="A0A0H3CCE4"/>
<dbReference type="AlphaFoldDB" id="A0A0H3CCE4"/>
<reference evidence="2 3" key="1">
    <citation type="journal article" date="2010" name="J. Bacteriol.">
        <title>The genetic basis of laboratory adaptation in Caulobacter crescentus.</title>
        <authorList>
            <person name="Marks M.E."/>
            <person name="Castro-Rojas C.M."/>
            <person name="Teiling C."/>
            <person name="Du L."/>
            <person name="Kapatral V."/>
            <person name="Walunas T.L."/>
            <person name="Crosson S."/>
        </authorList>
    </citation>
    <scope>NUCLEOTIDE SEQUENCE [LARGE SCALE GENOMIC DNA]</scope>
    <source>
        <strain evidence="3">NA1000 / CB15N</strain>
    </source>
</reference>
<organism evidence="2 3">
    <name type="scientific">Caulobacter vibrioides (strain NA1000 / CB15N)</name>
    <name type="common">Caulobacter crescentus</name>
    <dbReference type="NCBI Taxonomy" id="565050"/>
    <lineage>
        <taxon>Bacteria</taxon>
        <taxon>Pseudomonadati</taxon>
        <taxon>Pseudomonadota</taxon>
        <taxon>Alphaproteobacteria</taxon>
        <taxon>Caulobacterales</taxon>
        <taxon>Caulobacteraceae</taxon>
        <taxon>Caulobacter</taxon>
    </lineage>
</organism>
<keyword evidence="1" id="KW-0472">Membrane</keyword>
<protein>
    <submittedName>
        <fullName evidence="2">Uncharacterized protein</fullName>
    </submittedName>
</protein>
<gene>
    <name evidence="2" type="ordered locus">CCNA_03488</name>
</gene>
<name>A0A0H3CCE4_CAUVN</name>
<dbReference type="PATRIC" id="fig|565050.3.peg.3402"/>
<dbReference type="OrthoDB" id="7205231at2"/>
<dbReference type="GeneID" id="7332485"/>
<dbReference type="Proteomes" id="UP000001364">
    <property type="component" value="Chromosome"/>
</dbReference>
<feature type="transmembrane region" description="Helical" evidence="1">
    <location>
        <begin position="46"/>
        <end position="68"/>
    </location>
</feature>
<keyword evidence="1" id="KW-1133">Transmembrane helix</keyword>
<keyword evidence="3" id="KW-1185">Reference proteome</keyword>
<sequence>MIARKHLRRRLSQYGALWLGGFVGTLLAMAVMVFGVQMPLAAAADLMLPIALALLGLAVIAGVGITVVKDVGLSTKSLITALALLLVLPLLWAPVLAVVVTAAIAGASVEYSAVYAEFRIAVSNLIYPLVAMLGEDPLISFVWQAFQVVASVVGAIASTLQVWRFVKPLLYGPDEAETA</sequence>
<dbReference type="EMBL" id="CP001340">
    <property type="protein sequence ID" value="ACL96953.1"/>
    <property type="molecule type" value="Genomic_DNA"/>
</dbReference>
<dbReference type="HOGENOM" id="CLU_1500925_0_0_5"/>
<evidence type="ECO:0000256" key="1">
    <source>
        <dbReference type="SAM" id="Phobius"/>
    </source>
</evidence>
<proteinExistence type="predicted"/>
<feature type="transmembrane region" description="Helical" evidence="1">
    <location>
        <begin position="80"/>
        <end position="107"/>
    </location>
</feature>
<accession>A0A0H3CCE4</accession>
<evidence type="ECO:0000313" key="3">
    <source>
        <dbReference type="Proteomes" id="UP000001364"/>
    </source>
</evidence>
<feature type="transmembrane region" description="Helical" evidence="1">
    <location>
        <begin position="12"/>
        <end position="34"/>
    </location>
</feature>
<dbReference type="RefSeq" id="YP_002518861.1">
    <property type="nucleotide sequence ID" value="NC_011916.1"/>
</dbReference>
<feature type="transmembrane region" description="Helical" evidence="1">
    <location>
        <begin position="141"/>
        <end position="163"/>
    </location>
</feature>
<dbReference type="KEGG" id="ccs:CCNA_03488"/>
<keyword evidence="1" id="KW-0812">Transmembrane</keyword>
<dbReference type="RefSeq" id="WP_010921207.1">
    <property type="nucleotide sequence ID" value="NC_011916.1"/>
</dbReference>